<keyword evidence="1" id="KW-0812">Transmembrane</keyword>
<feature type="domain" description="Carboxymuconolactone decarboxylase-like" evidence="2">
    <location>
        <begin position="68"/>
        <end position="120"/>
    </location>
</feature>
<comment type="caution">
    <text evidence="3">The sequence shown here is derived from an EMBL/GenBank/DDBJ whole genome shotgun (WGS) entry which is preliminary data.</text>
</comment>
<dbReference type="RefSeq" id="WP_194856203.1">
    <property type="nucleotide sequence ID" value="NZ_ARXR01000017.1"/>
</dbReference>
<evidence type="ECO:0000259" key="2">
    <source>
        <dbReference type="Pfam" id="PF02627"/>
    </source>
</evidence>
<dbReference type="PANTHER" id="PTHR34846">
    <property type="entry name" value="4-CARBOXYMUCONOLACTONE DECARBOXYLASE FAMILY PROTEIN (AFU_ORTHOLOGUE AFUA_6G11590)"/>
    <property type="match status" value="1"/>
</dbReference>
<dbReference type="Proteomes" id="UP000644441">
    <property type="component" value="Unassembled WGS sequence"/>
</dbReference>
<evidence type="ECO:0000313" key="3">
    <source>
        <dbReference type="EMBL" id="MBF5053514.1"/>
    </source>
</evidence>
<dbReference type="PANTHER" id="PTHR34846:SF5">
    <property type="entry name" value="CARBOXYMUCONOLACTONE DECARBOXYLASE-LIKE DOMAIN-CONTAINING PROTEIN"/>
    <property type="match status" value="1"/>
</dbReference>
<accession>A0ABS0AHW5</accession>
<sequence length="207" mass="23664">MRDADLLRPERGWARPDYVRIPAPPQRQRAVLLRALSGVARLFGRAELPHIFPVIGINGRIFWPWLLFASQMMPFGRLPATDREKAILRVAWRCRSRYEWGQHVEMALRVGVSDKEIVEITKAPGDIANRDDQLLMAACDQVCQQSLIDEDNWLALNQKYNKRQMIELVMLVGHYVMVAGLLINAGIELETATEKTLQGFYARLPKG</sequence>
<evidence type="ECO:0000313" key="4">
    <source>
        <dbReference type="Proteomes" id="UP000644441"/>
    </source>
</evidence>
<dbReference type="EMBL" id="ARXR01000017">
    <property type="protein sequence ID" value="MBF5053514.1"/>
    <property type="molecule type" value="Genomic_DNA"/>
</dbReference>
<keyword evidence="4" id="KW-1185">Reference proteome</keyword>
<dbReference type="InterPro" id="IPR003779">
    <property type="entry name" value="CMD-like"/>
</dbReference>
<evidence type="ECO:0000256" key="1">
    <source>
        <dbReference type="SAM" id="Phobius"/>
    </source>
</evidence>
<protein>
    <submittedName>
        <fullName evidence="3">Carboxymuconolactone decarboxylase</fullName>
    </submittedName>
</protein>
<proteinExistence type="predicted"/>
<dbReference type="Gene3D" id="1.20.1290.10">
    <property type="entry name" value="AhpD-like"/>
    <property type="match status" value="1"/>
</dbReference>
<keyword evidence="1" id="KW-0472">Membrane</keyword>
<gene>
    <name evidence="3" type="ORF">ISO4_02116</name>
</gene>
<reference evidence="3 4" key="1">
    <citation type="submission" date="2012-09" db="EMBL/GenBank/DDBJ databases">
        <title>Genome Sequence of alkane-degrading Bacterium Alcanivorax venustensis ISO4.</title>
        <authorList>
            <person name="Lai Q."/>
            <person name="Shao Z."/>
        </authorList>
    </citation>
    <scope>NUCLEOTIDE SEQUENCE [LARGE SCALE GENOMIC DNA]</scope>
    <source>
        <strain evidence="3 4">ISO4</strain>
    </source>
</reference>
<keyword evidence="1" id="KW-1133">Transmembrane helix</keyword>
<organism evidence="3 4">
    <name type="scientific">Alloalcanivorax venustensis ISO4</name>
    <dbReference type="NCBI Taxonomy" id="1177184"/>
    <lineage>
        <taxon>Bacteria</taxon>
        <taxon>Pseudomonadati</taxon>
        <taxon>Pseudomonadota</taxon>
        <taxon>Gammaproteobacteria</taxon>
        <taxon>Oceanospirillales</taxon>
        <taxon>Alcanivoracaceae</taxon>
        <taxon>Alloalcanivorax</taxon>
    </lineage>
</organism>
<dbReference type="Pfam" id="PF02627">
    <property type="entry name" value="CMD"/>
    <property type="match status" value="1"/>
</dbReference>
<dbReference type="InterPro" id="IPR029032">
    <property type="entry name" value="AhpD-like"/>
</dbReference>
<name>A0ABS0AHW5_9GAMM</name>
<dbReference type="SUPFAM" id="SSF69118">
    <property type="entry name" value="AhpD-like"/>
    <property type="match status" value="1"/>
</dbReference>
<feature type="transmembrane region" description="Helical" evidence="1">
    <location>
        <begin position="168"/>
        <end position="187"/>
    </location>
</feature>